<feature type="transmembrane region" description="Helical" evidence="1">
    <location>
        <begin position="32"/>
        <end position="54"/>
    </location>
</feature>
<dbReference type="AlphaFoldDB" id="A0A0F8YYX9"/>
<keyword evidence="1" id="KW-0472">Membrane</keyword>
<keyword evidence="1" id="KW-0812">Transmembrane</keyword>
<accession>A0A0F8YYX9</accession>
<name>A0A0F8YYX9_9ZZZZ</name>
<sequence>MQADHQPDFEALPHDIIPEVHNTYNLGSDSKMWAALWVVLALVTSITIGGAINLSAIDGVLFINASSEINGSLTVLDNAIIGGNLTVSGGNVDITNGNVTADYYFGDGSQLHGIQHGSLVLYLINNASDIPGSKILFTEHREVAATTLSETITATGTEYQNWTTNEGVPHLHMLLDGVNHMHLHARVTGAGTKDTTLLWKLWQNDTSGNMNLLFTSEASSILTTTMSAINIHLAVDETDLNLTDRLTLQLIANIEGSGGNPTVEVKIEGDTASRVELVVLVQMSGLLFLMKEQ</sequence>
<comment type="caution">
    <text evidence="2">The sequence shown here is derived from an EMBL/GenBank/DDBJ whole genome shotgun (WGS) entry which is preliminary data.</text>
</comment>
<proteinExistence type="predicted"/>
<gene>
    <name evidence="2" type="ORF">LCGC14_2761050</name>
</gene>
<reference evidence="2" key="1">
    <citation type="journal article" date="2015" name="Nature">
        <title>Complex archaea that bridge the gap between prokaryotes and eukaryotes.</title>
        <authorList>
            <person name="Spang A."/>
            <person name="Saw J.H."/>
            <person name="Jorgensen S.L."/>
            <person name="Zaremba-Niedzwiedzka K."/>
            <person name="Martijn J."/>
            <person name="Lind A.E."/>
            <person name="van Eijk R."/>
            <person name="Schleper C."/>
            <person name="Guy L."/>
            <person name="Ettema T.J."/>
        </authorList>
    </citation>
    <scope>NUCLEOTIDE SEQUENCE</scope>
</reference>
<dbReference type="EMBL" id="LAZR01050747">
    <property type="protein sequence ID" value="KKK86657.1"/>
    <property type="molecule type" value="Genomic_DNA"/>
</dbReference>
<organism evidence="2">
    <name type="scientific">marine sediment metagenome</name>
    <dbReference type="NCBI Taxonomy" id="412755"/>
    <lineage>
        <taxon>unclassified sequences</taxon>
        <taxon>metagenomes</taxon>
        <taxon>ecological metagenomes</taxon>
    </lineage>
</organism>
<evidence type="ECO:0000313" key="2">
    <source>
        <dbReference type="EMBL" id="KKK86657.1"/>
    </source>
</evidence>
<evidence type="ECO:0000256" key="1">
    <source>
        <dbReference type="SAM" id="Phobius"/>
    </source>
</evidence>
<protein>
    <submittedName>
        <fullName evidence="2">Uncharacterized protein</fullName>
    </submittedName>
</protein>
<keyword evidence="1" id="KW-1133">Transmembrane helix</keyword>